<proteinExistence type="predicted"/>
<organism evidence="1 2">
    <name type="scientific">Cellvibrio japonicus (strain Ueda107)</name>
    <name type="common">Pseudomonas fluorescens subsp. cellulosa</name>
    <dbReference type="NCBI Taxonomy" id="498211"/>
    <lineage>
        <taxon>Bacteria</taxon>
        <taxon>Pseudomonadati</taxon>
        <taxon>Pseudomonadota</taxon>
        <taxon>Gammaproteobacteria</taxon>
        <taxon>Cellvibrionales</taxon>
        <taxon>Cellvibrionaceae</taxon>
        <taxon>Cellvibrio</taxon>
    </lineage>
</organism>
<protein>
    <submittedName>
        <fullName evidence="1">Regulator protein PecM</fullName>
    </submittedName>
</protein>
<dbReference type="EMBL" id="CP000934">
    <property type="protein sequence ID" value="ACE84789.1"/>
    <property type="molecule type" value="Genomic_DNA"/>
</dbReference>
<sequence>MGPPPTIVTGSAGIGGVLMATSSGQGLSGQGPAAGACHQVRRGIGGLQYVKWRPAVVSPVNL</sequence>
<accession>B3PD40</accession>
<dbReference type="HOGENOM" id="CLU_2895771_0_0_6"/>
<evidence type="ECO:0000313" key="1">
    <source>
        <dbReference type="EMBL" id="ACE84789.1"/>
    </source>
</evidence>
<reference evidence="1 2" key="1">
    <citation type="journal article" date="2008" name="J. Bacteriol.">
        <title>Insights into plant cell wall degradation from the genome sequence of the soil bacterium Cellvibrio japonicus.</title>
        <authorList>
            <person name="Deboy R.T."/>
            <person name="Mongodin E.F."/>
            <person name="Fouts D.E."/>
            <person name="Tailford L.E."/>
            <person name="Khouri H."/>
            <person name="Emerson J.B."/>
            <person name="Mohamoud Y."/>
            <person name="Watkins K."/>
            <person name="Henrissat B."/>
            <person name="Gilbert H.J."/>
            <person name="Nelson K.E."/>
        </authorList>
    </citation>
    <scope>NUCLEOTIDE SEQUENCE [LARGE SCALE GENOMIC DNA]</scope>
    <source>
        <strain evidence="1 2">Ueda107</strain>
    </source>
</reference>
<gene>
    <name evidence="1" type="ordered locus">CJA_1405</name>
</gene>
<keyword evidence="2" id="KW-1185">Reference proteome</keyword>
<dbReference type="Proteomes" id="UP000001036">
    <property type="component" value="Chromosome"/>
</dbReference>
<dbReference type="AlphaFoldDB" id="B3PD40"/>
<name>B3PD40_CELJU</name>
<dbReference type="KEGG" id="cja:CJA_1405"/>
<dbReference type="STRING" id="498211.CJA_1405"/>
<evidence type="ECO:0000313" key="2">
    <source>
        <dbReference type="Proteomes" id="UP000001036"/>
    </source>
</evidence>